<evidence type="ECO:0000256" key="3">
    <source>
        <dbReference type="ARBA" id="ARBA00023027"/>
    </source>
</evidence>
<comment type="similarity">
    <text evidence="1 7">Belongs to the NAD-dependent glycerol-3-phosphate dehydrogenase family.</text>
</comment>
<organism evidence="12 14">
    <name type="scientific">Volvox reticuliferus</name>
    <dbReference type="NCBI Taxonomy" id="1737510"/>
    <lineage>
        <taxon>Eukaryota</taxon>
        <taxon>Viridiplantae</taxon>
        <taxon>Chlorophyta</taxon>
        <taxon>core chlorophytes</taxon>
        <taxon>Chlorophyceae</taxon>
        <taxon>CS clade</taxon>
        <taxon>Chlamydomonadales</taxon>
        <taxon>Volvocaceae</taxon>
        <taxon>Volvox</taxon>
    </lineage>
</organism>
<dbReference type="InterPro" id="IPR013328">
    <property type="entry name" value="6PGD_dom2"/>
</dbReference>
<keyword evidence="3 7" id="KW-0520">NAD</keyword>
<comment type="subcellular location">
    <subcellularLocation>
        <location evidence="5">Glycosome</location>
    </subcellularLocation>
</comment>
<dbReference type="NCBIfam" id="NF000942">
    <property type="entry name" value="PRK00094.1-4"/>
    <property type="match status" value="1"/>
</dbReference>
<gene>
    <name evidence="12" type="ORF">Vretifemale_1065</name>
    <name evidence="13" type="ORF">Vretimale_3509</name>
</gene>
<dbReference type="InterPro" id="IPR036291">
    <property type="entry name" value="NAD(P)-bd_dom_sf"/>
</dbReference>
<evidence type="ECO:0000259" key="10">
    <source>
        <dbReference type="Pfam" id="PF01210"/>
    </source>
</evidence>
<evidence type="ECO:0000256" key="6">
    <source>
        <dbReference type="ARBA" id="ARBA00084116"/>
    </source>
</evidence>
<dbReference type="AlphaFoldDB" id="A0A8J4FFQ4"/>
<evidence type="ECO:0000256" key="5">
    <source>
        <dbReference type="ARBA" id="ARBA00060503"/>
    </source>
</evidence>
<dbReference type="GO" id="GO:0005829">
    <property type="term" value="C:cytosol"/>
    <property type="evidence" value="ECO:0007669"/>
    <property type="project" value="TreeGrafter"/>
</dbReference>
<dbReference type="EC" id="1.1.1.8" evidence="8"/>
<dbReference type="GO" id="GO:0051287">
    <property type="term" value="F:NAD binding"/>
    <property type="evidence" value="ECO:0007669"/>
    <property type="project" value="UniProtKB-UniRule"/>
</dbReference>
<dbReference type="PROSITE" id="PS00957">
    <property type="entry name" value="NAD_G3PDH"/>
    <property type="match status" value="1"/>
</dbReference>
<feature type="domain" description="Glycerol-3-phosphate dehydrogenase NAD-dependent N-terminal" evidence="10">
    <location>
        <begin position="188"/>
        <end position="346"/>
    </location>
</feature>
<dbReference type="Pfam" id="PF07479">
    <property type="entry name" value="NAD_Gly3P_dh_C"/>
    <property type="match status" value="1"/>
</dbReference>
<dbReference type="PANTHER" id="PTHR11728">
    <property type="entry name" value="GLYCEROL-3-PHOSPHATE DEHYDROGENASE"/>
    <property type="match status" value="1"/>
</dbReference>
<dbReference type="GO" id="GO:0005975">
    <property type="term" value="P:carbohydrate metabolic process"/>
    <property type="evidence" value="ECO:0007669"/>
    <property type="project" value="InterPro"/>
</dbReference>
<dbReference type="Proteomes" id="UP000747110">
    <property type="component" value="Unassembled WGS sequence"/>
</dbReference>
<dbReference type="Gene3D" id="3.40.50.720">
    <property type="entry name" value="NAD(P)-binding Rossmann-like Domain"/>
    <property type="match status" value="1"/>
</dbReference>
<keyword evidence="6" id="KW-0327">Glycosome</keyword>
<dbReference type="PRINTS" id="PR00077">
    <property type="entry name" value="GPDHDRGNASE"/>
</dbReference>
<evidence type="ECO:0000313" key="14">
    <source>
        <dbReference type="Proteomes" id="UP000747110"/>
    </source>
</evidence>
<evidence type="ECO:0000256" key="4">
    <source>
        <dbReference type="ARBA" id="ARBA00048683"/>
    </source>
</evidence>
<protein>
    <recommendedName>
        <fullName evidence="8">Glycerol-3-phosphate dehydrogenase [NAD(+)]</fullName>
        <ecNumber evidence="8">1.1.1.8</ecNumber>
    </recommendedName>
</protein>
<evidence type="ECO:0000256" key="2">
    <source>
        <dbReference type="ARBA" id="ARBA00023002"/>
    </source>
</evidence>
<evidence type="ECO:0000259" key="11">
    <source>
        <dbReference type="Pfam" id="PF07479"/>
    </source>
</evidence>
<dbReference type="FunFam" id="1.10.1040.10:FF:000001">
    <property type="entry name" value="Glycerol-3-phosphate dehydrogenase [NAD(P)+]"/>
    <property type="match status" value="1"/>
</dbReference>
<keyword evidence="14" id="KW-1185">Reference proteome</keyword>
<comment type="catalytic activity">
    <reaction evidence="4 8">
        <text>sn-glycerol 3-phosphate + NAD(+) = dihydroxyacetone phosphate + NADH + H(+)</text>
        <dbReference type="Rhea" id="RHEA:11092"/>
        <dbReference type="ChEBI" id="CHEBI:15378"/>
        <dbReference type="ChEBI" id="CHEBI:57540"/>
        <dbReference type="ChEBI" id="CHEBI:57597"/>
        <dbReference type="ChEBI" id="CHEBI:57642"/>
        <dbReference type="ChEBI" id="CHEBI:57945"/>
        <dbReference type="EC" id="1.1.1.8"/>
    </reaction>
</comment>
<dbReference type="Pfam" id="PF01210">
    <property type="entry name" value="NAD_Gly3P_dh_N"/>
    <property type="match status" value="1"/>
</dbReference>
<feature type="region of interest" description="Disordered" evidence="9">
    <location>
        <begin position="1"/>
        <end position="31"/>
    </location>
</feature>
<dbReference type="HAMAP" id="MF_00394">
    <property type="entry name" value="NAD_Glyc3P_dehydrog"/>
    <property type="match status" value="1"/>
</dbReference>
<comment type="caution">
    <text evidence="12">The sequence shown here is derived from an EMBL/GenBank/DDBJ whole genome shotgun (WGS) entry which is preliminary data.</text>
</comment>
<dbReference type="InterPro" id="IPR006168">
    <property type="entry name" value="G3P_DH_NAD-dep"/>
</dbReference>
<evidence type="ECO:0000256" key="8">
    <source>
        <dbReference type="RuleBase" id="RU361243"/>
    </source>
</evidence>
<feature type="domain" description="Glycerol-3-phosphate dehydrogenase NAD-dependent C-terminal" evidence="11">
    <location>
        <begin position="366"/>
        <end position="506"/>
    </location>
</feature>
<evidence type="ECO:0000313" key="12">
    <source>
        <dbReference type="EMBL" id="GIL70220.1"/>
    </source>
</evidence>
<evidence type="ECO:0000313" key="13">
    <source>
        <dbReference type="EMBL" id="GIL97952.1"/>
    </source>
</evidence>
<accession>A0A8J4FFQ4</accession>
<dbReference type="Gene3D" id="1.10.1040.10">
    <property type="entry name" value="N-(1-d-carboxylethyl)-l-norvaline Dehydrogenase, domain 2"/>
    <property type="match status" value="1"/>
</dbReference>
<dbReference type="InterPro" id="IPR008927">
    <property type="entry name" value="6-PGluconate_DH-like_C_sf"/>
</dbReference>
<dbReference type="PANTHER" id="PTHR11728:SF1">
    <property type="entry name" value="GLYCEROL-3-PHOSPHATE DEHYDROGENASE [NAD(+)] 2, CHLOROPLASTIC"/>
    <property type="match status" value="1"/>
</dbReference>
<dbReference type="GO" id="GO:0020015">
    <property type="term" value="C:glycosome"/>
    <property type="evidence" value="ECO:0007669"/>
    <property type="project" value="UniProtKB-SubCell"/>
</dbReference>
<evidence type="ECO:0000256" key="7">
    <source>
        <dbReference type="RuleBase" id="RU000437"/>
    </source>
</evidence>
<dbReference type="GO" id="GO:0046168">
    <property type="term" value="P:glycerol-3-phosphate catabolic process"/>
    <property type="evidence" value="ECO:0007669"/>
    <property type="project" value="UniProtKB-UniRule"/>
</dbReference>
<dbReference type="FunFam" id="3.40.50.720:FF:000019">
    <property type="entry name" value="Glycerol-3-phosphate dehydrogenase [NAD(P)+]"/>
    <property type="match status" value="1"/>
</dbReference>
<sequence>MLIRPLPSAVQPNPSPPSQPQGALGNRGAWPSPSGRGQCKCRLNRSDCKYALQASRALAVRTEPAVQAFKPTLGADVVPTSLALSNGVGLEAVAQSPVAGGELVLSDTDDVVPESGVLCDEALRNLDEYRRVEAYSATVSSSAHISSGFAYSTAQRNQIRESWDALMRWSKVFRTRKLAGSPLEVAKKIVVFGGGSFGTAMGCALARQKSDLEVVLLVRDPYLCKDINTLHENTRYLKGFQMPPNVRATTLAAEAIAGAQYAVHAVPVQSSRAFLQGIKEYLSPSVPIICVSKGLEVGSGQMMSELIPSALERKQPAVFLSGPSFAREVMQNRPTGVVAACKDGKLAKTVQGLFASPTMRVNMTTDVVGVEICGALKNVLAIAAGIVQGMDLGNNALAALVAQGCSEIRWLSEKMGAKPTTMSGLSGLGDIMLTCYGDLSRNRSVGIRLGRGEKLEDIIASSSQVAEGVATAAVVVGLARKYRVSLPVLTAVAQVLDNNLTAHEAVFHIMNLPQIEEA</sequence>
<proteinExistence type="inferred from homology"/>
<keyword evidence="2 7" id="KW-0560">Oxidoreductase</keyword>
<dbReference type="Proteomes" id="UP000722791">
    <property type="component" value="Unassembled WGS sequence"/>
</dbReference>
<dbReference type="SUPFAM" id="SSF51735">
    <property type="entry name" value="NAD(P)-binding Rossmann-fold domains"/>
    <property type="match status" value="1"/>
</dbReference>
<dbReference type="EMBL" id="BNCP01000002">
    <property type="protein sequence ID" value="GIL70220.1"/>
    <property type="molecule type" value="Genomic_DNA"/>
</dbReference>
<name>A0A8J4FFQ4_9CHLO</name>
<evidence type="ECO:0000256" key="9">
    <source>
        <dbReference type="SAM" id="MobiDB-lite"/>
    </source>
</evidence>
<dbReference type="InterPro" id="IPR011128">
    <property type="entry name" value="G3P_DH_NAD-dep_N"/>
</dbReference>
<dbReference type="InterPro" id="IPR006109">
    <property type="entry name" value="G3P_DH_NAD-dep_C"/>
</dbReference>
<dbReference type="SUPFAM" id="SSF48179">
    <property type="entry name" value="6-phosphogluconate dehydrogenase C-terminal domain-like"/>
    <property type="match status" value="1"/>
</dbReference>
<dbReference type="GO" id="GO:0141152">
    <property type="term" value="F:glycerol-3-phosphate dehydrogenase (NAD+) activity"/>
    <property type="evidence" value="ECO:0007669"/>
    <property type="project" value="UniProtKB-UniRule"/>
</dbReference>
<feature type="compositionally biased region" description="Low complexity" evidence="9">
    <location>
        <begin position="1"/>
        <end position="12"/>
    </location>
</feature>
<dbReference type="EMBL" id="BNCQ01000005">
    <property type="protein sequence ID" value="GIL97952.1"/>
    <property type="molecule type" value="Genomic_DNA"/>
</dbReference>
<dbReference type="OrthoDB" id="10263760at2759"/>
<reference evidence="12" key="1">
    <citation type="journal article" date="2021" name="Proc. Natl. Acad. Sci. U.S.A.">
        <title>Three genomes in the algal genus Volvox reveal the fate of a haploid sex-determining region after a transition to homothallism.</title>
        <authorList>
            <person name="Yamamoto K."/>
            <person name="Hamaji T."/>
            <person name="Kawai-Toyooka H."/>
            <person name="Matsuzaki R."/>
            <person name="Takahashi F."/>
            <person name="Nishimura Y."/>
            <person name="Kawachi M."/>
            <person name="Noguchi H."/>
            <person name="Minakuchi Y."/>
            <person name="Umen J.G."/>
            <person name="Toyoda A."/>
            <person name="Nozaki H."/>
        </authorList>
    </citation>
    <scope>NUCLEOTIDE SEQUENCE</scope>
    <source>
        <strain evidence="13">NIES-3785</strain>
        <strain evidence="12">NIES-3786</strain>
    </source>
</reference>
<evidence type="ECO:0000256" key="1">
    <source>
        <dbReference type="ARBA" id="ARBA00011009"/>
    </source>
</evidence>
<dbReference type="NCBIfam" id="NF000940">
    <property type="entry name" value="PRK00094.1-2"/>
    <property type="match status" value="1"/>
</dbReference>